<keyword evidence="1" id="KW-0732">Signal</keyword>
<dbReference type="Proteomes" id="UP000774617">
    <property type="component" value="Unassembled WGS sequence"/>
</dbReference>
<evidence type="ECO:0000313" key="5">
    <source>
        <dbReference type="Proteomes" id="UP000774617"/>
    </source>
</evidence>
<comment type="caution">
    <text evidence="4">The sequence shown here is derived from an EMBL/GenBank/DDBJ whole genome shotgun (WGS) entry which is preliminary data.</text>
</comment>
<keyword evidence="5" id="KW-1185">Reference proteome</keyword>
<evidence type="ECO:0008006" key="6">
    <source>
        <dbReference type="Google" id="ProtNLM"/>
    </source>
</evidence>
<name>A0ABQ8GMR5_9PEZI</name>
<evidence type="ECO:0000259" key="2">
    <source>
        <dbReference type="Pfam" id="PF24137"/>
    </source>
</evidence>
<feature type="chain" id="PRO_5045671378" description="Hydroxyneurosporene synthase" evidence="1">
    <location>
        <begin position="20"/>
        <end position="290"/>
    </location>
</feature>
<sequence length="290" mass="31331">MTIRLLALVAMSGVSMVACSNNIRALNLAHAYHGGTVHIQRLSIPGNLDGSRMLTQAARKSADFWYFDAFSSSTNQTLNIVFFNSGDSTQGIGSFQGSSPEKPDVEYIITLDSTAMDISGTINFKSVAPPRYPCDLNGAISVNQNLAPGLYWLMHADLTIRDTPSDGVGYHGKNWGNQSIIDAPRYWDWGHGRLGPYSVHRSAFVYRDGEMQPLSCAPESMIVRQKGGKAARPPTTGLLETEGLAISYTLASGDVLALEVATEIIAHDGSGAYQRANGLIKGGVHLWHCQ</sequence>
<reference evidence="4 5" key="1">
    <citation type="journal article" date="2021" name="Nat. Commun.">
        <title>Genetic determinants of endophytism in the Arabidopsis root mycobiome.</title>
        <authorList>
            <person name="Mesny F."/>
            <person name="Miyauchi S."/>
            <person name="Thiergart T."/>
            <person name="Pickel B."/>
            <person name="Atanasova L."/>
            <person name="Karlsson M."/>
            <person name="Huettel B."/>
            <person name="Barry K.W."/>
            <person name="Haridas S."/>
            <person name="Chen C."/>
            <person name="Bauer D."/>
            <person name="Andreopoulos W."/>
            <person name="Pangilinan J."/>
            <person name="LaButti K."/>
            <person name="Riley R."/>
            <person name="Lipzen A."/>
            <person name="Clum A."/>
            <person name="Drula E."/>
            <person name="Henrissat B."/>
            <person name="Kohler A."/>
            <person name="Grigoriev I.V."/>
            <person name="Martin F.M."/>
            <person name="Hacquard S."/>
        </authorList>
    </citation>
    <scope>NUCLEOTIDE SEQUENCE [LARGE SCALE GENOMIC DNA]</scope>
    <source>
        <strain evidence="4 5">MPI-SDFR-AT-0080</strain>
    </source>
</reference>
<evidence type="ECO:0000256" key="1">
    <source>
        <dbReference type="SAM" id="SignalP"/>
    </source>
</evidence>
<dbReference type="Pfam" id="PF24137">
    <property type="entry name" value="DA_N"/>
    <property type="match status" value="1"/>
</dbReference>
<feature type="domain" description="AsqO/PenF-like C-terminal" evidence="3">
    <location>
        <begin position="182"/>
        <end position="284"/>
    </location>
</feature>
<accession>A0ABQ8GMR5</accession>
<dbReference type="InterPro" id="IPR057722">
    <property type="entry name" value="AsqO/PenF-like_C"/>
</dbReference>
<dbReference type="EMBL" id="JAGTJR010000004">
    <property type="protein sequence ID" value="KAH7061052.1"/>
    <property type="molecule type" value="Genomic_DNA"/>
</dbReference>
<gene>
    <name evidence="4" type="ORF">B0J12DRAFT_707907</name>
</gene>
<feature type="signal peptide" evidence="1">
    <location>
        <begin position="1"/>
        <end position="19"/>
    </location>
</feature>
<feature type="domain" description="Diels-Alderase N-terminal" evidence="2">
    <location>
        <begin position="23"/>
        <end position="90"/>
    </location>
</feature>
<dbReference type="SUPFAM" id="SSF159245">
    <property type="entry name" value="AttH-like"/>
    <property type="match status" value="1"/>
</dbReference>
<dbReference type="InterPro" id="IPR056402">
    <property type="entry name" value="DA_N"/>
</dbReference>
<evidence type="ECO:0000259" key="3">
    <source>
        <dbReference type="Pfam" id="PF25581"/>
    </source>
</evidence>
<organism evidence="4 5">
    <name type="scientific">Macrophomina phaseolina</name>
    <dbReference type="NCBI Taxonomy" id="35725"/>
    <lineage>
        <taxon>Eukaryota</taxon>
        <taxon>Fungi</taxon>
        <taxon>Dikarya</taxon>
        <taxon>Ascomycota</taxon>
        <taxon>Pezizomycotina</taxon>
        <taxon>Dothideomycetes</taxon>
        <taxon>Dothideomycetes incertae sedis</taxon>
        <taxon>Botryosphaeriales</taxon>
        <taxon>Botryosphaeriaceae</taxon>
        <taxon>Macrophomina</taxon>
    </lineage>
</organism>
<proteinExistence type="predicted"/>
<evidence type="ECO:0000313" key="4">
    <source>
        <dbReference type="EMBL" id="KAH7061052.1"/>
    </source>
</evidence>
<protein>
    <recommendedName>
        <fullName evidence="6">Hydroxyneurosporene synthase</fullName>
    </recommendedName>
</protein>
<dbReference type="Pfam" id="PF25581">
    <property type="entry name" value="AsqO_C"/>
    <property type="match status" value="1"/>
</dbReference>
<dbReference type="PROSITE" id="PS51257">
    <property type="entry name" value="PROKAR_LIPOPROTEIN"/>
    <property type="match status" value="1"/>
</dbReference>